<dbReference type="RefSeq" id="WP_020787219.1">
    <property type="nucleotide sequence ID" value="NZ_JACKSB010000377.1"/>
</dbReference>
<name>A0A9N7LT83_9MYCO</name>
<protein>
    <submittedName>
        <fullName evidence="1">Uncharacterized protein</fullName>
    </submittedName>
</protein>
<proteinExistence type="predicted"/>
<reference evidence="1" key="1">
    <citation type="submission" date="2022-06" db="EMBL/GenBank/DDBJ databases">
        <title>Complete genome sequence of Mycobacterium pseudoshottsii NJB1907-Z4.</title>
        <authorList>
            <person name="Komine T."/>
            <person name="Fukano H."/>
            <person name="Wada S."/>
        </authorList>
    </citation>
    <scope>NUCLEOTIDE SEQUENCE</scope>
    <source>
        <strain evidence="1">NJB1907-Z4</strain>
    </source>
</reference>
<sequence length="82" mass="8216">MWALWGTALRATVDALASIGSDDPAVIGASIARATELVQTVRAAGLTVYVTLFEGALGQALAAAAASRAGPRPLGRGDRVGP</sequence>
<evidence type="ECO:0000313" key="2">
    <source>
        <dbReference type="Proteomes" id="UP001058626"/>
    </source>
</evidence>
<evidence type="ECO:0000313" key="1">
    <source>
        <dbReference type="EMBL" id="BDN82877.1"/>
    </source>
</evidence>
<keyword evidence="2" id="KW-1185">Reference proteome</keyword>
<dbReference type="EMBL" id="AP026367">
    <property type="protein sequence ID" value="BDN82877.1"/>
    <property type="molecule type" value="Genomic_DNA"/>
</dbReference>
<dbReference type="AlphaFoldDB" id="A0A9N7LT83"/>
<accession>A0A9N7LT83</accession>
<dbReference type="Proteomes" id="UP001058626">
    <property type="component" value="Chromosome"/>
</dbReference>
<gene>
    <name evidence="1" type="ORF">NJB1907Z4_C30920</name>
</gene>
<organism evidence="1 2">
    <name type="scientific">Mycobacterium pseudoshottsii</name>
    <dbReference type="NCBI Taxonomy" id="265949"/>
    <lineage>
        <taxon>Bacteria</taxon>
        <taxon>Bacillati</taxon>
        <taxon>Actinomycetota</taxon>
        <taxon>Actinomycetes</taxon>
        <taxon>Mycobacteriales</taxon>
        <taxon>Mycobacteriaceae</taxon>
        <taxon>Mycobacterium</taxon>
        <taxon>Mycobacterium ulcerans group</taxon>
    </lineage>
</organism>